<dbReference type="RefSeq" id="WP_307692310.1">
    <property type="nucleotide sequence ID" value="NZ_JAUSRO010000019.1"/>
</dbReference>
<gene>
    <name evidence="2" type="ORF">J2W36_004855</name>
</gene>
<dbReference type="InterPro" id="IPR036249">
    <property type="entry name" value="Thioredoxin-like_sf"/>
</dbReference>
<keyword evidence="3" id="KW-1185">Reference proteome</keyword>
<dbReference type="InterPro" id="IPR013766">
    <property type="entry name" value="Thioredoxin_domain"/>
</dbReference>
<dbReference type="PROSITE" id="PS51352">
    <property type="entry name" value="THIOREDOXIN_2"/>
    <property type="match status" value="1"/>
</dbReference>
<keyword evidence="2" id="KW-0413">Isomerase</keyword>
<evidence type="ECO:0000313" key="3">
    <source>
        <dbReference type="Proteomes" id="UP001226867"/>
    </source>
</evidence>
<feature type="domain" description="Thioredoxin" evidence="1">
    <location>
        <begin position="1"/>
        <end position="102"/>
    </location>
</feature>
<dbReference type="Pfam" id="PF00085">
    <property type="entry name" value="Thioredoxin"/>
    <property type="match status" value="1"/>
</dbReference>
<dbReference type="SUPFAM" id="SSF52833">
    <property type="entry name" value="Thioredoxin-like"/>
    <property type="match status" value="1"/>
</dbReference>
<reference evidence="2 3" key="1">
    <citation type="submission" date="2023-07" db="EMBL/GenBank/DDBJ databases">
        <title>Sorghum-associated microbial communities from plants grown in Nebraska, USA.</title>
        <authorList>
            <person name="Schachtman D."/>
        </authorList>
    </citation>
    <scope>NUCLEOTIDE SEQUENCE [LARGE SCALE GENOMIC DNA]</scope>
    <source>
        <strain evidence="2 3">DS1607</strain>
    </source>
</reference>
<name>A0ABT9SDZ1_9BURK</name>
<comment type="caution">
    <text evidence="2">The sequence shown here is derived from an EMBL/GenBank/DDBJ whole genome shotgun (WGS) entry which is preliminary data.</text>
</comment>
<dbReference type="EMBL" id="JAUSRO010000019">
    <property type="protein sequence ID" value="MDP9902578.1"/>
    <property type="molecule type" value="Genomic_DNA"/>
</dbReference>
<dbReference type="PANTHER" id="PTHR43601:SF3">
    <property type="entry name" value="THIOREDOXIN, MITOCHONDRIAL"/>
    <property type="match status" value="1"/>
</dbReference>
<dbReference type="Proteomes" id="UP001226867">
    <property type="component" value="Unassembled WGS sequence"/>
</dbReference>
<dbReference type="PANTHER" id="PTHR43601">
    <property type="entry name" value="THIOREDOXIN, MITOCHONDRIAL"/>
    <property type="match status" value="1"/>
</dbReference>
<proteinExistence type="predicted"/>
<dbReference type="CDD" id="cd02947">
    <property type="entry name" value="TRX_family"/>
    <property type="match status" value="1"/>
</dbReference>
<sequence length="140" mass="14736">MSALSFAPSNSGADASTWVVCLCAEWCGACREYRGVFEQVARTHPSLRFAWVDVEDHAELADDFDVETFPTLLIASASGTHFLGPLLPHADTLARMLAALPDERGAAQAATAEVMTLLSALAARPDTFALTPGAPDTTGA</sequence>
<accession>A0ABT9SDZ1</accession>
<dbReference type="GO" id="GO:0016853">
    <property type="term" value="F:isomerase activity"/>
    <property type="evidence" value="ECO:0007669"/>
    <property type="project" value="UniProtKB-KW"/>
</dbReference>
<evidence type="ECO:0000259" key="1">
    <source>
        <dbReference type="PROSITE" id="PS51352"/>
    </source>
</evidence>
<evidence type="ECO:0000313" key="2">
    <source>
        <dbReference type="EMBL" id="MDP9902578.1"/>
    </source>
</evidence>
<organism evidence="2 3">
    <name type="scientific">Variovorax ginsengisoli</name>
    <dbReference type="NCBI Taxonomy" id="363844"/>
    <lineage>
        <taxon>Bacteria</taxon>
        <taxon>Pseudomonadati</taxon>
        <taxon>Pseudomonadota</taxon>
        <taxon>Betaproteobacteria</taxon>
        <taxon>Burkholderiales</taxon>
        <taxon>Comamonadaceae</taxon>
        <taxon>Variovorax</taxon>
    </lineage>
</organism>
<dbReference type="Gene3D" id="3.40.30.10">
    <property type="entry name" value="Glutaredoxin"/>
    <property type="match status" value="1"/>
</dbReference>
<protein>
    <submittedName>
        <fullName evidence="2">Thiol-disulfide isomerase/thioredoxin</fullName>
    </submittedName>
</protein>